<feature type="chain" id="PRO_5012167019" evidence="2">
    <location>
        <begin position="27"/>
        <end position="168"/>
    </location>
</feature>
<reference evidence="4" key="1">
    <citation type="journal article" date="2017" name="Nat. Microbiol.">
        <title>Global analysis of biosynthetic gene clusters reveals vast potential of secondary metabolite production in Penicillium species.</title>
        <authorList>
            <person name="Nielsen J.C."/>
            <person name="Grijseels S."/>
            <person name="Prigent S."/>
            <person name="Ji B."/>
            <person name="Dainat J."/>
            <person name="Nielsen K.F."/>
            <person name="Frisvad J.C."/>
            <person name="Workman M."/>
            <person name="Nielsen J."/>
        </authorList>
    </citation>
    <scope>NUCLEOTIDE SEQUENCE [LARGE SCALE GENOMIC DNA]</scope>
    <source>
        <strain evidence="4">IBT 24891</strain>
    </source>
</reference>
<organism evidence="3 4">
    <name type="scientific">Penicillium steckii</name>
    <dbReference type="NCBI Taxonomy" id="303698"/>
    <lineage>
        <taxon>Eukaryota</taxon>
        <taxon>Fungi</taxon>
        <taxon>Dikarya</taxon>
        <taxon>Ascomycota</taxon>
        <taxon>Pezizomycotina</taxon>
        <taxon>Eurotiomycetes</taxon>
        <taxon>Eurotiomycetidae</taxon>
        <taxon>Eurotiales</taxon>
        <taxon>Aspergillaceae</taxon>
        <taxon>Penicillium</taxon>
    </lineage>
</organism>
<evidence type="ECO:0000313" key="4">
    <source>
        <dbReference type="Proteomes" id="UP000191285"/>
    </source>
</evidence>
<comment type="caution">
    <text evidence="3">The sequence shown here is derived from an EMBL/GenBank/DDBJ whole genome shotgun (WGS) entry which is preliminary data.</text>
</comment>
<dbReference type="EMBL" id="MLKD01000001">
    <property type="protein sequence ID" value="OQE31841.1"/>
    <property type="molecule type" value="Genomic_DNA"/>
</dbReference>
<dbReference type="AlphaFoldDB" id="A0A1V6TZX4"/>
<feature type="region of interest" description="Disordered" evidence="1">
    <location>
        <begin position="64"/>
        <end position="84"/>
    </location>
</feature>
<evidence type="ECO:0000256" key="1">
    <source>
        <dbReference type="SAM" id="MobiDB-lite"/>
    </source>
</evidence>
<dbReference type="OrthoDB" id="4342229at2759"/>
<proteinExistence type="predicted"/>
<feature type="compositionally biased region" description="Polar residues" evidence="1">
    <location>
        <begin position="71"/>
        <end position="82"/>
    </location>
</feature>
<dbReference type="Proteomes" id="UP000191285">
    <property type="component" value="Unassembled WGS sequence"/>
</dbReference>
<accession>A0A1V6TZX4</accession>
<sequence>MPATFPRISYKSMILMGLCTVASVYAHPIRETATIIEKGALAARDPRLIPDTEHYLADVLDSIGVGEPEPDTSSQASYTPTPTIKAEQEQPVNIEATPSSTGASVKFTTVIHNGNDRPIENIQIGSGWDGKKELRASDLPMIFDAVYKEMESRFRNVLDSSDELGLGL</sequence>
<name>A0A1V6TZX4_9EURO</name>
<feature type="signal peptide" evidence="2">
    <location>
        <begin position="1"/>
        <end position="26"/>
    </location>
</feature>
<keyword evidence="4" id="KW-1185">Reference proteome</keyword>
<evidence type="ECO:0000256" key="2">
    <source>
        <dbReference type="SAM" id="SignalP"/>
    </source>
</evidence>
<keyword evidence="2" id="KW-0732">Signal</keyword>
<gene>
    <name evidence="3" type="ORF">PENSTE_c001G04516</name>
</gene>
<evidence type="ECO:0000313" key="3">
    <source>
        <dbReference type="EMBL" id="OQE31841.1"/>
    </source>
</evidence>
<protein>
    <submittedName>
        <fullName evidence="3">Uncharacterized protein</fullName>
    </submittedName>
</protein>